<dbReference type="RefSeq" id="WP_115026301.1">
    <property type="nucleotide sequence ID" value="NZ_UGHZ01000001.1"/>
</dbReference>
<gene>
    <name evidence="1" type="ORF">NCTC12221_01087</name>
</gene>
<organism evidence="1 2">
    <name type="scientific">Helicobacter cinaedi</name>
    <dbReference type="NCBI Taxonomy" id="213"/>
    <lineage>
        <taxon>Bacteria</taxon>
        <taxon>Pseudomonadati</taxon>
        <taxon>Campylobacterota</taxon>
        <taxon>Epsilonproteobacteria</taxon>
        <taxon>Campylobacterales</taxon>
        <taxon>Helicobacteraceae</taxon>
        <taxon>Helicobacter</taxon>
    </lineage>
</organism>
<accession>A0A377JPE4</accession>
<evidence type="ECO:0008006" key="3">
    <source>
        <dbReference type="Google" id="ProtNLM"/>
    </source>
</evidence>
<name>A0A377JPE4_9HELI</name>
<proteinExistence type="predicted"/>
<dbReference type="AlphaFoldDB" id="A0A377JPE4"/>
<dbReference type="EMBL" id="UGHZ01000001">
    <property type="protein sequence ID" value="STP09641.1"/>
    <property type="molecule type" value="Genomic_DNA"/>
</dbReference>
<evidence type="ECO:0000313" key="1">
    <source>
        <dbReference type="EMBL" id="STP09641.1"/>
    </source>
</evidence>
<protein>
    <recommendedName>
        <fullName evidence="3">GNAT family N-acetyltransferase</fullName>
    </recommendedName>
</protein>
<evidence type="ECO:0000313" key="2">
    <source>
        <dbReference type="Proteomes" id="UP000255335"/>
    </source>
</evidence>
<reference evidence="1 2" key="1">
    <citation type="submission" date="2018-06" db="EMBL/GenBank/DDBJ databases">
        <authorList>
            <consortium name="Pathogen Informatics"/>
            <person name="Doyle S."/>
        </authorList>
    </citation>
    <scope>NUCLEOTIDE SEQUENCE [LARGE SCALE GENOMIC DNA]</scope>
    <source>
        <strain evidence="1 2">NCTC12221</strain>
    </source>
</reference>
<dbReference type="SUPFAM" id="SSF55729">
    <property type="entry name" value="Acyl-CoA N-acyltransferases (Nat)"/>
    <property type="match status" value="1"/>
</dbReference>
<sequence length="257" mass="30409">MRENIIILENSKDKLNYQAEIQNLFHKIFRKSMPHYERFFTTTPFGNKMICYTRDNTIKGMGNITRIQAKLDEQSYNYYLFTTSMIDESVRKDGAYFAILNTIKEVAMEDKVDFILAFPNANAYPILSKLGGFELIGKYAFSTLPLHQVLSLPWQQLRFTREMLQWRLSFHQYYKHIDTDCQIIYKLYNDVIDVLHIFDNQVQIPIPTQNFNHKEVLMPLKFESKIHKNTQPICMTFFPVLKDKISLDFSPILSDVF</sequence>
<dbReference type="Proteomes" id="UP000255335">
    <property type="component" value="Unassembled WGS sequence"/>
</dbReference>
<dbReference type="InterPro" id="IPR016181">
    <property type="entry name" value="Acyl_CoA_acyltransferase"/>
</dbReference>